<evidence type="ECO:0000259" key="2">
    <source>
        <dbReference type="Pfam" id="PF13649"/>
    </source>
</evidence>
<protein>
    <submittedName>
        <fullName evidence="3">Class I SAM-dependent methyltransferase</fullName>
    </submittedName>
</protein>
<dbReference type="EMBL" id="JAJEQX010000023">
    <property type="protein sequence ID" value="MCC2255221.1"/>
    <property type="molecule type" value="Genomic_DNA"/>
</dbReference>
<comment type="caution">
    <text evidence="3">The sequence shown here is derived from an EMBL/GenBank/DDBJ whole genome shotgun (WGS) entry which is preliminary data.</text>
</comment>
<keyword evidence="4" id="KW-1185">Reference proteome</keyword>
<dbReference type="Pfam" id="PF13649">
    <property type="entry name" value="Methyltransf_25"/>
    <property type="match status" value="1"/>
</dbReference>
<sequence>MEAYTSFASVYDRFMDNVPYKDWGEYIRETLCRYGAEEGIVLDLGCGTGAMTEILAGYGYDMIGVDNSEDMLEIAMEKRMESGHDILYLLQDMREFELYGTVRAVVSVCDSVNYMTEPEELERVFRLVNNYLDPGGVFVFDFNTDYKYREVMGDCTIAEDRGECSFIWDNCYYEEERINEYDLTLFIRDERSADDGAELFRKYRETHFQRGYTLDEIKSLIGKAGMVFLAAYDMDTKAEPVETSERIFVIARESGKGEKKDE</sequence>
<gene>
    <name evidence="3" type="ORF">LKD70_12465</name>
</gene>
<keyword evidence="3" id="KW-0489">Methyltransferase</keyword>
<dbReference type="RefSeq" id="WP_227708299.1">
    <property type="nucleotide sequence ID" value="NZ_JAJEQX010000023.1"/>
</dbReference>
<dbReference type="PANTHER" id="PTHR43861">
    <property type="entry name" value="TRANS-ACONITATE 2-METHYLTRANSFERASE-RELATED"/>
    <property type="match status" value="1"/>
</dbReference>
<dbReference type="SUPFAM" id="SSF53335">
    <property type="entry name" value="S-adenosyl-L-methionine-dependent methyltransferases"/>
    <property type="match status" value="1"/>
</dbReference>
<dbReference type="Gene3D" id="3.40.50.150">
    <property type="entry name" value="Vaccinia Virus protein VP39"/>
    <property type="match status" value="1"/>
</dbReference>
<accession>A0ABS8FYW7</accession>
<organism evidence="3 4">
    <name type="scientific">Ruminococcus turbiniformis</name>
    <dbReference type="NCBI Taxonomy" id="2881258"/>
    <lineage>
        <taxon>Bacteria</taxon>
        <taxon>Bacillati</taxon>
        <taxon>Bacillota</taxon>
        <taxon>Clostridia</taxon>
        <taxon>Eubacteriales</taxon>
        <taxon>Oscillospiraceae</taxon>
        <taxon>Ruminococcus</taxon>
    </lineage>
</organism>
<dbReference type="CDD" id="cd02440">
    <property type="entry name" value="AdoMet_MTases"/>
    <property type="match status" value="1"/>
</dbReference>
<keyword evidence="1" id="KW-0808">Transferase</keyword>
<evidence type="ECO:0000313" key="3">
    <source>
        <dbReference type="EMBL" id="MCC2255221.1"/>
    </source>
</evidence>
<feature type="domain" description="Methyltransferase" evidence="2">
    <location>
        <begin position="41"/>
        <end position="136"/>
    </location>
</feature>
<evidence type="ECO:0000256" key="1">
    <source>
        <dbReference type="ARBA" id="ARBA00022679"/>
    </source>
</evidence>
<dbReference type="Gene3D" id="2.20.25.110">
    <property type="entry name" value="S-adenosyl-L-methionine-dependent methyltransferases"/>
    <property type="match status" value="1"/>
</dbReference>
<proteinExistence type="predicted"/>
<dbReference type="GO" id="GO:0032259">
    <property type="term" value="P:methylation"/>
    <property type="evidence" value="ECO:0007669"/>
    <property type="project" value="UniProtKB-KW"/>
</dbReference>
<dbReference type="InterPro" id="IPR029063">
    <property type="entry name" value="SAM-dependent_MTases_sf"/>
</dbReference>
<dbReference type="Proteomes" id="UP001198151">
    <property type="component" value="Unassembled WGS sequence"/>
</dbReference>
<reference evidence="3 4" key="1">
    <citation type="submission" date="2021-10" db="EMBL/GenBank/DDBJ databases">
        <title>Anaerobic single-cell dispensing facilitates the cultivation of human gut bacteria.</title>
        <authorList>
            <person name="Afrizal A."/>
        </authorList>
    </citation>
    <scope>NUCLEOTIDE SEQUENCE [LARGE SCALE GENOMIC DNA]</scope>
    <source>
        <strain evidence="3 4">CLA-AA-H200</strain>
    </source>
</reference>
<dbReference type="InterPro" id="IPR041698">
    <property type="entry name" value="Methyltransf_25"/>
</dbReference>
<dbReference type="GO" id="GO:0008168">
    <property type="term" value="F:methyltransferase activity"/>
    <property type="evidence" value="ECO:0007669"/>
    <property type="project" value="UniProtKB-KW"/>
</dbReference>
<evidence type="ECO:0000313" key="4">
    <source>
        <dbReference type="Proteomes" id="UP001198151"/>
    </source>
</evidence>
<name>A0ABS8FYW7_9FIRM</name>